<dbReference type="GO" id="GO:0043165">
    <property type="term" value="P:Gram-negative-bacterium-type cell outer membrane assembly"/>
    <property type="evidence" value="ECO:0007669"/>
    <property type="project" value="UniProtKB-UniRule"/>
</dbReference>
<keyword evidence="4 8" id="KW-0732">Signal</keyword>
<feature type="chain" id="PRO_5022276119" description="Outer membrane protein assembly factor BamA" evidence="8">
    <location>
        <begin position="26"/>
        <end position="808"/>
    </location>
</feature>
<evidence type="ECO:0000256" key="6">
    <source>
        <dbReference type="ARBA" id="ARBA00023136"/>
    </source>
</evidence>
<dbReference type="PROSITE" id="PS51779">
    <property type="entry name" value="POTRA"/>
    <property type="match status" value="5"/>
</dbReference>
<comment type="function">
    <text evidence="8">Part of the outer membrane protein assembly complex, which is involved in assembly and insertion of beta-barrel proteins into the outer membrane.</text>
</comment>
<evidence type="ECO:0000313" key="11">
    <source>
        <dbReference type="EMBL" id="TSJ89265.1"/>
    </source>
</evidence>
<name>A0A556RK82_9GAMM</name>
<dbReference type="PANTHER" id="PTHR12815">
    <property type="entry name" value="SORTING AND ASSEMBLY MACHINERY SAMM50 PROTEIN FAMILY MEMBER"/>
    <property type="match status" value="1"/>
</dbReference>
<comment type="subunit">
    <text evidence="8">Part of the Bam complex.</text>
</comment>
<dbReference type="NCBIfam" id="TIGR03303">
    <property type="entry name" value="OM_YaeT"/>
    <property type="match status" value="1"/>
</dbReference>
<dbReference type="FunFam" id="3.10.20.310:FF:000002">
    <property type="entry name" value="Outer membrane protein assembly factor BamA"/>
    <property type="match status" value="1"/>
</dbReference>
<evidence type="ECO:0000256" key="1">
    <source>
        <dbReference type="ARBA" id="ARBA00004370"/>
    </source>
</evidence>
<dbReference type="RefSeq" id="WP_144189600.1">
    <property type="nucleotide sequence ID" value="NZ_VMHL01000003.1"/>
</dbReference>
<keyword evidence="3 8" id="KW-0812">Transmembrane</keyword>
<dbReference type="PANTHER" id="PTHR12815:SF23">
    <property type="entry name" value="OUTER MEMBRANE PROTEIN ASSEMBLY FACTOR BAMA"/>
    <property type="match status" value="1"/>
</dbReference>
<feature type="domain" description="POTRA" evidence="10">
    <location>
        <begin position="354"/>
        <end position="428"/>
    </location>
</feature>
<reference evidence="11 12" key="1">
    <citation type="submission" date="2019-07" db="EMBL/GenBank/DDBJ databases">
        <title>Gilliamella genomes.</title>
        <authorList>
            <person name="Zheng H."/>
        </authorList>
    </citation>
    <scope>NUCLEOTIDE SEQUENCE [LARGE SCALE GENOMIC DNA]</scope>
    <source>
        <strain evidence="11 12">W8131</strain>
    </source>
</reference>
<evidence type="ECO:0000256" key="5">
    <source>
        <dbReference type="ARBA" id="ARBA00022737"/>
    </source>
</evidence>
<dbReference type="FunFam" id="3.10.20.310:FF:000003">
    <property type="entry name" value="Outer membrane protein assembly factor BamA"/>
    <property type="match status" value="1"/>
</dbReference>
<feature type="signal peptide" evidence="8">
    <location>
        <begin position="1"/>
        <end position="25"/>
    </location>
</feature>
<feature type="domain" description="POTRA" evidence="10">
    <location>
        <begin position="29"/>
        <end position="96"/>
    </location>
</feature>
<dbReference type="EMBL" id="VMHL01000003">
    <property type="protein sequence ID" value="TSJ89265.1"/>
    <property type="molecule type" value="Genomic_DNA"/>
</dbReference>
<keyword evidence="7 8" id="KW-0998">Cell outer membrane</keyword>
<accession>A0A556RK82</accession>
<dbReference type="Pfam" id="PF07244">
    <property type="entry name" value="POTRA"/>
    <property type="match status" value="4"/>
</dbReference>
<keyword evidence="5 8" id="KW-0677">Repeat</keyword>
<dbReference type="InterPro" id="IPR000184">
    <property type="entry name" value="Bac_surfAg_D15"/>
</dbReference>
<dbReference type="HAMAP" id="MF_01430">
    <property type="entry name" value="OM_assembly_BamA"/>
    <property type="match status" value="1"/>
</dbReference>
<comment type="similarity">
    <text evidence="8">Belongs to the BamA family.</text>
</comment>
<comment type="caution">
    <text evidence="11">The sequence shown here is derived from an EMBL/GenBank/DDBJ whole genome shotgun (WGS) entry which is preliminary data.</text>
</comment>
<evidence type="ECO:0000256" key="4">
    <source>
        <dbReference type="ARBA" id="ARBA00022729"/>
    </source>
</evidence>
<evidence type="ECO:0000256" key="9">
    <source>
        <dbReference type="NCBIfam" id="TIGR03303"/>
    </source>
</evidence>
<evidence type="ECO:0000256" key="2">
    <source>
        <dbReference type="ARBA" id="ARBA00022452"/>
    </source>
</evidence>
<proteinExistence type="inferred from homology"/>
<dbReference type="Pfam" id="PF01103">
    <property type="entry name" value="Omp85"/>
    <property type="match status" value="1"/>
</dbReference>
<feature type="domain" description="POTRA" evidence="10">
    <location>
        <begin position="97"/>
        <end position="177"/>
    </location>
</feature>
<evidence type="ECO:0000256" key="8">
    <source>
        <dbReference type="HAMAP-Rule" id="MF_01430"/>
    </source>
</evidence>
<evidence type="ECO:0000256" key="3">
    <source>
        <dbReference type="ARBA" id="ARBA00022692"/>
    </source>
</evidence>
<keyword evidence="2 8" id="KW-1134">Transmembrane beta strand</keyword>
<dbReference type="InterPro" id="IPR023707">
    <property type="entry name" value="OM_assembly_BamA"/>
</dbReference>
<dbReference type="GO" id="GO:0051205">
    <property type="term" value="P:protein insertion into membrane"/>
    <property type="evidence" value="ECO:0007669"/>
    <property type="project" value="UniProtKB-UniRule"/>
</dbReference>
<dbReference type="FunFam" id="2.40.160.50:FF:000001">
    <property type="entry name" value="Outer membrane protein assembly factor BamA"/>
    <property type="match status" value="1"/>
</dbReference>
<evidence type="ECO:0000259" key="10">
    <source>
        <dbReference type="PROSITE" id="PS51779"/>
    </source>
</evidence>
<feature type="domain" description="POTRA" evidence="10">
    <location>
        <begin position="271"/>
        <end position="351"/>
    </location>
</feature>
<keyword evidence="6 8" id="KW-0472">Membrane</keyword>
<dbReference type="InterPro" id="IPR034746">
    <property type="entry name" value="POTRA"/>
</dbReference>
<comment type="subcellular location">
    <subcellularLocation>
        <location evidence="8">Cell outer membrane</location>
    </subcellularLocation>
    <subcellularLocation>
        <location evidence="1">Membrane</location>
    </subcellularLocation>
</comment>
<dbReference type="InterPro" id="IPR039910">
    <property type="entry name" value="D15-like"/>
</dbReference>
<evidence type="ECO:0000256" key="7">
    <source>
        <dbReference type="ARBA" id="ARBA00023237"/>
    </source>
</evidence>
<dbReference type="InterPro" id="IPR010827">
    <property type="entry name" value="BamA/TamA_POTRA"/>
</dbReference>
<dbReference type="NCBIfam" id="NF008287">
    <property type="entry name" value="PRK11067.1"/>
    <property type="match status" value="1"/>
</dbReference>
<dbReference type="Proteomes" id="UP000319138">
    <property type="component" value="Unassembled WGS sequence"/>
</dbReference>
<evidence type="ECO:0000313" key="12">
    <source>
        <dbReference type="Proteomes" id="UP000319138"/>
    </source>
</evidence>
<sequence length="808" mass="90208" precursor="true">MKINNLLIASLLFSTTAVYSSNAFCVDDFVVKDIKFEGLQRVTVGAAMLEMPIQVGDYVNEADLGRIIKSLYSSGNFDDITVSRDGDRLIVHVTERPTIASITFSGNKSVKDDMLKKNLDSTGIREGDALDRTMLSGIEKGLEDFYYSVGKYNAQIKAVVTPLSRNRVDLKLVIAEGKSALIDQINIVGAKAFSSEELISRFTLRDEVPWWNMLGDRKYQKQKLASDLDELQSFYLNRGYARFNIESTQVSLTPDKKGIYVTINIHEGEQYKLSELDYKGNFAGHKEEIAKIAKEKLTVGDLYNGKKITDIEDKVKRLLANFGYAYPQVSIQPEIDDTSHTVKLIVLVDVGQRFYVRNIKIVGNTITSESVVRRELRQMEGSWLSNGLVELGKDRINRLGFFDNVEANTERVPGVDDQVDIIYKVSERNTGSIKFGVGIGSDSGVSFNAGISQDNWLGTGNSVSFDINTTSNDKTASISIVDPYFTVDGVSLGGSVYYNTYKTDSDDDESEYSSKTWGATANLGFPISENNFVRFGTEYANHKLTDMKAQYNMWRYFESMGENMKNKDNSYSYDTNDLLLSAYWTYNSLDRGYFPTDGLKITANLKATAPVFDNRFYKMVSDASYYYPIDSDHKWVFLARGRLGYGGGFGGKELPFYENFYAGGSTVLRGFKANTVGPKAVYFNKKVGCTTLNDTSECERSKDAIGGNALAFASTELIVPTPFASEKYADSIRTSVFFDAGTVWDTEWDLKGKNIPDYSSPSDIRMSAGLAVQWMSPLGPLVFSYAQPLKKYNGDSAQQFQFNIGSTW</sequence>
<dbReference type="GO" id="GO:1990063">
    <property type="term" value="C:Bam protein complex"/>
    <property type="evidence" value="ECO:0007669"/>
    <property type="project" value="TreeGrafter"/>
</dbReference>
<dbReference type="SUPFAM" id="SSF56935">
    <property type="entry name" value="Porins"/>
    <property type="match status" value="1"/>
</dbReference>
<dbReference type="AlphaFoldDB" id="A0A556RK82"/>
<dbReference type="PIRSF" id="PIRSF006076">
    <property type="entry name" value="OM_assembly_OMP85"/>
    <property type="match status" value="1"/>
</dbReference>
<dbReference type="Gene3D" id="3.10.20.310">
    <property type="entry name" value="membrane protein fhac"/>
    <property type="match status" value="5"/>
</dbReference>
<feature type="domain" description="POTRA" evidence="10">
    <location>
        <begin position="180"/>
        <end position="268"/>
    </location>
</feature>
<protein>
    <recommendedName>
        <fullName evidence="8 9">Outer membrane protein assembly factor BamA</fullName>
    </recommendedName>
</protein>
<dbReference type="Gene3D" id="2.40.160.50">
    <property type="entry name" value="membrane protein fhac: a member of the omp85/tpsb transporter family"/>
    <property type="match status" value="1"/>
</dbReference>
<gene>
    <name evidence="8 11" type="primary">bamA</name>
    <name evidence="11" type="ORF">FPQ14_07090</name>
</gene>
<organism evidence="11 12">
    <name type="scientific">Gilliamella apicola</name>
    <dbReference type="NCBI Taxonomy" id="1196095"/>
    <lineage>
        <taxon>Bacteria</taxon>
        <taxon>Pseudomonadati</taxon>
        <taxon>Pseudomonadota</taxon>
        <taxon>Gammaproteobacteria</taxon>
        <taxon>Orbales</taxon>
        <taxon>Orbaceae</taxon>
        <taxon>Gilliamella</taxon>
    </lineage>
</organism>